<sequence>MADRKPIATAPTDGSKVTVLWRDGAGVVSESVGQYRDGAWWVYTDSDTQKKVDPTSWRPASSDDDDDQ</sequence>
<evidence type="ECO:0000313" key="3">
    <source>
        <dbReference type="Proteomes" id="UP000558284"/>
    </source>
</evidence>
<evidence type="ECO:0000313" key="2">
    <source>
        <dbReference type="EMBL" id="MBA1142620.1"/>
    </source>
</evidence>
<evidence type="ECO:0000256" key="1">
    <source>
        <dbReference type="SAM" id="MobiDB-lite"/>
    </source>
</evidence>
<evidence type="ECO:0008006" key="4">
    <source>
        <dbReference type="Google" id="ProtNLM"/>
    </source>
</evidence>
<proteinExistence type="predicted"/>
<dbReference type="EMBL" id="JACDTY010000010">
    <property type="protein sequence ID" value="MBA1142620.1"/>
    <property type="molecule type" value="Genomic_DNA"/>
</dbReference>
<dbReference type="RefSeq" id="WP_181059578.1">
    <property type="nucleotide sequence ID" value="NZ_JACDTY010000010.1"/>
</dbReference>
<dbReference type="Proteomes" id="UP000558284">
    <property type="component" value="Unassembled WGS sequence"/>
</dbReference>
<keyword evidence="3" id="KW-1185">Reference proteome</keyword>
<feature type="region of interest" description="Disordered" evidence="1">
    <location>
        <begin position="47"/>
        <end position="68"/>
    </location>
</feature>
<comment type="caution">
    <text evidence="2">The sequence shown here is derived from an EMBL/GenBank/DDBJ whole genome shotgun (WGS) entry which is preliminary data.</text>
</comment>
<protein>
    <recommendedName>
        <fullName evidence="4">DUF551 domain-containing protein</fullName>
    </recommendedName>
</protein>
<organism evidence="2 3">
    <name type="scientific">Mesorhizobium neociceri</name>
    <dbReference type="NCBI Taxonomy" id="1307853"/>
    <lineage>
        <taxon>Bacteria</taxon>
        <taxon>Pseudomonadati</taxon>
        <taxon>Pseudomonadota</taxon>
        <taxon>Alphaproteobacteria</taxon>
        <taxon>Hyphomicrobiales</taxon>
        <taxon>Phyllobacteriaceae</taxon>
        <taxon>Mesorhizobium</taxon>
    </lineage>
</organism>
<dbReference type="AlphaFoldDB" id="A0A838BBC7"/>
<accession>A0A838BBC7</accession>
<gene>
    <name evidence="2" type="ORF">H0241_20575</name>
</gene>
<name>A0A838BBC7_9HYPH</name>
<reference evidence="2 3" key="1">
    <citation type="submission" date="2020-07" db="EMBL/GenBank/DDBJ databases">
        <title>Definition of the novel symbiovar canariense within Mesorhizobium novociceri, a new species of genus Mesorhizobium nodulating Cicer canariense in the Caldera de Taburiente National Park (La Palma, Canary Islands).</title>
        <authorList>
            <person name="Leon-Barrios M."/>
            <person name="Perez-Yepez J."/>
            <person name="Flores-Felix J.D."/>
            <person name="Ramirez-Baena M.H."/>
            <person name="Pulido-Suarez L."/>
            <person name="Igual J.M."/>
            <person name="Velazquez E."/>
            <person name="Peix A."/>
        </authorList>
    </citation>
    <scope>NUCLEOTIDE SEQUENCE [LARGE SCALE GENOMIC DNA]</scope>
    <source>
        <strain evidence="2 3">CCANP35</strain>
    </source>
</reference>